<keyword evidence="2" id="KW-0479">Metal-binding</keyword>
<evidence type="ECO:0000256" key="7">
    <source>
        <dbReference type="ARBA" id="ARBA00038326"/>
    </source>
</evidence>
<reference evidence="13" key="2">
    <citation type="submission" date="2023-03" db="EMBL/GenBank/DDBJ databases">
        <authorList>
            <person name="Inwood S.N."/>
            <person name="Skelly J.G."/>
            <person name="Guhlin J."/>
            <person name="Harrop T.W.R."/>
            <person name="Goldson S.G."/>
            <person name="Dearden P.K."/>
        </authorList>
    </citation>
    <scope>NUCLEOTIDE SEQUENCE</scope>
    <source>
        <strain evidence="13">Irish</strain>
        <tissue evidence="13">Whole body</tissue>
    </source>
</reference>
<dbReference type="InterPro" id="IPR002466">
    <property type="entry name" value="A_deamin"/>
</dbReference>
<evidence type="ECO:0000259" key="12">
    <source>
        <dbReference type="PROSITE" id="PS50141"/>
    </source>
</evidence>
<dbReference type="GO" id="GO:0003723">
    <property type="term" value="F:RNA binding"/>
    <property type="evidence" value="ECO:0007669"/>
    <property type="project" value="InterPro"/>
</dbReference>
<gene>
    <name evidence="13" type="ORF">PV328_008567</name>
</gene>
<evidence type="ECO:0000256" key="5">
    <source>
        <dbReference type="ARBA" id="ARBA00037026"/>
    </source>
</evidence>
<keyword evidence="14" id="KW-1185">Reference proteome</keyword>
<feature type="domain" description="A to I editase" evidence="12">
    <location>
        <begin position="49"/>
        <end position="402"/>
    </location>
</feature>
<dbReference type="GO" id="GO:0043829">
    <property type="term" value="F:tRNA-specific adenosine-37 deaminase activity"/>
    <property type="evidence" value="ECO:0007669"/>
    <property type="project" value="UniProtKB-EC"/>
</dbReference>
<comment type="catalytic activity">
    <reaction evidence="11">
        <text>adenosine(37) in tRNA(Ala) + H2O + H(+) = inosine(37) in tRNA(Ala) + NH4(+)</text>
        <dbReference type="Rhea" id="RHEA:50968"/>
        <dbReference type="Rhea" id="RHEA-COMP:12855"/>
        <dbReference type="Rhea" id="RHEA-COMP:12856"/>
        <dbReference type="ChEBI" id="CHEBI:15377"/>
        <dbReference type="ChEBI" id="CHEBI:15378"/>
        <dbReference type="ChEBI" id="CHEBI:28938"/>
        <dbReference type="ChEBI" id="CHEBI:74411"/>
        <dbReference type="ChEBI" id="CHEBI:82852"/>
        <dbReference type="EC" id="3.5.4.34"/>
    </reaction>
</comment>
<keyword evidence="1" id="KW-0819">tRNA processing</keyword>
<accession>A0AA39FK35</accession>
<dbReference type="PANTHER" id="PTHR46516">
    <property type="entry name" value="TRNA-SPECIFIC ADENOSINE DEAMINASE 1"/>
    <property type="match status" value="1"/>
</dbReference>
<evidence type="ECO:0000313" key="13">
    <source>
        <dbReference type="EMBL" id="KAK0170764.1"/>
    </source>
</evidence>
<dbReference type="Pfam" id="PF02137">
    <property type="entry name" value="A_deamin"/>
    <property type="match status" value="1"/>
</dbReference>
<evidence type="ECO:0000256" key="4">
    <source>
        <dbReference type="ARBA" id="ARBA00022833"/>
    </source>
</evidence>
<evidence type="ECO:0000256" key="2">
    <source>
        <dbReference type="ARBA" id="ARBA00022723"/>
    </source>
</evidence>
<dbReference type="SMART" id="SM00552">
    <property type="entry name" value="ADEAMc"/>
    <property type="match status" value="1"/>
</dbReference>
<comment type="cofactor">
    <cofactor evidence="5">
        <name>1D-myo-inositol hexakisphosphate</name>
        <dbReference type="ChEBI" id="CHEBI:58130"/>
    </cofactor>
</comment>
<keyword evidence="4" id="KW-0862">Zinc</keyword>
<dbReference type="PROSITE" id="PS50141">
    <property type="entry name" value="A_DEAMIN_EDITASE"/>
    <property type="match status" value="1"/>
</dbReference>
<dbReference type="EMBL" id="JAQQBS010000003">
    <property type="protein sequence ID" value="KAK0170764.1"/>
    <property type="molecule type" value="Genomic_DNA"/>
</dbReference>
<dbReference type="PANTHER" id="PTHR46516:SF1">
    <property type="entry name" value="TRNA-SPECIFIC ADENOSINE DEAMINASE 1"/>
    <property type="match status" value="1"/>
</dbReference>
<evidence type="ECO:0000256" key="1">
    <source>
        <dbReference type="ARBA" id="ARBA00022694"/>
    </source>
</evidence>
<organism evidence="13 14">
    <name type="scientific">Microctonus aethiopoides</name>
    <dbReference type="NCBI Taxonomy" id="144406"/>
    <lineage>
        <taxon>Eukaryota</taxon>
        <taxon>Metazoa</taxon>
        <taxon>Ecdysozoa</taxon>
        <taxon>Arthropoda</taxon>
        <taxon>Hexapoda</taxon>
        <taxon>Insecta</taxon>
        <taxon>Pterygota</taxon>
        <taxon>Neoptera</taxon>
        <taxon>Endopterygota</taxon>
        <taxon>Hymenoptera</taxon>
        <taxon>Apocrita</taxon>
        <taxon>Ichneumonoidea</taxon>
        <taxon>Braconidae</taxon>
        <taxon>Euphorinae</taxon>
        <taxon>Microctonus</taxon>
    </lineage>
</organism>
<evidence type="ECO:0000256" key="9">
    <source>
        <dbReference type="ARBA" id="ARBA00040502"/>
    </source>
</evidence>
<protein>
    <recommendedName>
        <fullName evidence="9">tRNA-specific adenosine deaminase 1</fullName>
        <ecNumber evidence="8">3.5.4.34</ecNumber>
    </recommendedName>
    <alternativeName>
        <fullName evidence="10">tRNA-specific adenosine-37 deaminase</fullName>
    </alternativeName>
</protein>
<dbReference type="AlphaFoldDB" id="A0AA39FK35"/>
<evidence type="ECO:0000256" key="11">
    <source>
        <dbReference type="ARBA" id="ARBA00047635"/>
    </source>
</evidence>
<comment type="similarity">
    <text evidence="7">Belongs to the ADAT1 family.</text>
</comment>
<evidence type="ECO:0000313" key="14">
    <source>
        <dbReference type="Proteomes" id="UP001168990"/>
    </source>
</evidence>
<proteinExistence type="inferred from homology"/>
<comment type="function">
    <text evidence="6">Specifically deaminates adenosine-37 to inosine in tRNA-Ala.</text>
</comment>
<evidence type="ECO:0000256" key="3">
    <source>
        <dbReference type="ARBA" id="ARBA00022801"/>
    </source>
</evidence>
<reference evidence="13" key="1">
    <citation type="journal article" date="2023" name="bioRxiv">
        <title>Scaffold-level genome assemblies of two parasitoid biocontrol wasps reveal the parthenogenesis mechanism and an associated novel virus.</title>
        <authorList>
            <person name="Inwood S."/>
            <person name="Skelly J."/>
            <person name="Guhlin J."/>
            <person name="Harrop T."/>
            <person name="Goldson S."/>
            <person name="Dearden P."/>
        </authorList>
    </citation>
    <scope>NUCLEOTIDE SEQUENCE</scope>
    <source>
        <strain evidence="13">Irish</strain>
        <tissue evidence="13">Whole body</tissue>
    </source>
</reference>
<evidence type="ECO:0000256" key="10">
    <source>
        <dbReference type="ARBA" id="ARBA00041760"/>
    </source>
</evidence>
<comment type="caution">
    <text evidence="13">The sequence shown here is derived from an EMBL/GenBank/DDBJ whole genome shotgun (WGS) entry which is preliminary data.</text>
</comment>
<dbReference type="EC" id="3.5.4.34" evidence="8"/>
<dbReference type="GO" id="GO:0008033">
    <property type="term" value="P:tRNA processing"/>
    <property type="evidence" value="ECO:0007669"/>
    <property type="project" value="UniProtKB-KW"/>
</dbReference>
<dbReference type="Proteomes" id="UP001168990">
    <property type="component" value="Unassembled WGS sequence"/>
</dbReference>
<evidence type="ECO:0000256" key="8">
    <source>
        <dbReference type="ARBA" id="ARBA00038940"/>
    </source>
</evidence>
<name>A0AA39FK35_9HYME</name>
<keyword evidence="3" id="KW-0378">Hydrolase</keyword>
<evidence type="ECO:0000256" key="6">
    <source>
        <dbReference type="ARBA" id="ARBA00037784"/>
    </source>
</evidence>
<sequence length="404" mass="45937">MLNVEDNIAKLCIDKYNSLKKTGKPIDNEWTVLAGIVLKDNSDNLSVVSLATGTKCLGINELTNTNLYNIGERLNDSHAEILTRRALLRYFYDQIDQLFSSTTTATSDVFILNRNRQIELKKNISFYFYCSQTPCGDCSIIPKIQNQLINNLASPPLKMPKLNSDETTSYLINDLYRTGAKCVETEIKKDDHLPGVNYHVVGPLRTKPGRGDATLSLSCSDKIAKWNILGVQGALLSLIIPKIKLEIIVIGGGCPFSLEAMQRGVYKRFYSVDKYNNIPKIVQSSLAFGHMKSQERTNPCPTSIVWCAVSKRNFEVAVDGRKQGATRNKRGNHLLVARKSLFMSFLKTIDKHPHFKNLPTHPKIIKYYHCKQWSIEYQKLWNYLKLTIFKTWPIKPIKLQQFSL</sequence>
<dbReference type="GO" id="GO:0046872">
    <property type="term" value="F:metal ion binding"/>
    <property type="evidence" value="ECO:0007669"/>
    <property type="project" value="UniProtKB-KW"/>
</dbReference>